<dbReference type="OrthoDB" id="1912077at2759"/>
<dbReference type="eggNOG" id="ENOG502QV14">
    <property type="taxonomic scope" value="Eukaryota"/>
</dbReference>
<feature type="transmembrane region" description="Helical" evidence="1">
    <location>
        <begin position="162"/>
        <end position="187"/>
    </location>
</feature>
<protein>
    <submittedName>
        <fullName evidence="2">Uncharacterized protein</fullName>
    </submittedName>
</protein>
<dbReference type="EMBL" id="KE345919">
    <property type="protein sequence ID" value="EXC20595.1"/>
    <property type="molecule type" value="Genomic_DNA"/>
</dbReference>
<dbReference type="PANTHER" id="PTHR31721">
    <property type="entry name" value="OS06G0710300 PROTEIN"/>
    <property type="match status" value="1"/>
</dbReference>
<name>W9SQ92_9ROSA</name>
<dbReference type="AlphaFoldDB" id="W9SQ92"/>
<keyword evidence="3" id="KW-1185">Reference proteome</keyword>
<dbReference type="InterPro" id="IPR005134">
    <property type="entry name" value="UPF0114"/>
</dbReference>
<dbReference type="Proteomes" id="UP000030645">
    <property type="component" value="Unassembled WGS sequence"/>
</dbReference>
<feature type="transmembrane region" description="Helical" evidence="1">
    <location>
        <begin position="208"/>
        <end position="234"/>
    </location>
</feature>
<evidence type="ECO:0000313" key="3">
    <source>
        <dbReference type="Proteomes" id="UP000030645"/>
    </source>
</evidence>
<reference evidence="3" key="1">
    <citation type="submission" date="2013-01" db="EMBL/GenBank/DDBJ databases">
        <title>Draft Genome Sequence of a Mulberry Tree, Morus notabilis C.K. Schneid.</title>
        <authorList>
            <person name="He N."/>
            <person name="Zhao S."/>
        </authorList>
    </citation>
    <scope>NUCLEOTIDE SEQUENCE</scope>
</reference>
<evidence type="ECO:0000313" key="2">
    <source>
        <dbReference type="EMBL" id="EXC20595.1"/>
    </source>
</evidence>
<gene>
    <name evidence="2" type="ORF">L484_027150</name>
</gene>
<sequence>MANSRLLLLRPSCNNRSLMSFVGSSSVFIRCSTTPAKGLGFNIAGSDQKKINIGDHDQRKSNQLYLNKDSTSTVKASVAAAAASGSVVTTAATATPPRNDGEVRGGMFTSLMDLFSTSSSNHALLLLIMLRKMADLINQRKYYFQKMQLQMFFERVIIDCRFFTLFAVAGSLLASVLCFVEGCLVVLKSYIHYFHTLSEKTDQRIVMQLLIEAIDTFLLGTAMLMFGVGLYTMFVGSKPAKEKGLAGSNLFGLFHIKRVPRWVEMKSVSDAKSKLGHAVMMILQVGVLEKFESVPLVTGPDLVCFAATLLISSASIFLLSKLSSVNPRQRVSRVN</sequence>
<keyword evidence="1" id="KW-0812">Transmembrane</keyword>
<evidence type="ECO:0000256" key="1">
    <source>
        <dbReference type="SAM" id="Phobius"/>
    </source>
</evidence>
<dbReference type="Pfam" id="PF03350">
    <property type="entry name" value="UPF0114"/>
    <property type="match status" value="1"/>
</dbReference>
<dbReference type="KEGG" id="mnt:21409777"/>
<keyword evidence="1" id="KW-1133">Transmembrane helix</keyword>
<dbReference type="PANTHER" id="PTHR31721:SF3">
    <property type="entry name" value="EXPRESSED PROTEIN"/>
    <property type="match status" value="1"/>
</dbReference>
<accession>W9SQ92</accession>
<keyword evidence="1" id="KW-0472">Membrane</keyword>
<organism evidence="2 3">
    <name type="scientific">Morus notabilis</name>
    <dbReference type="NCBI Taxonomy" id="981085"/>
    <lineage>
        <taxon>Eukaryota</taxon>
        <taxon>Viridiplantae</taxon>
        <taxon>Streptophyta</taxon>
        <taxon>Embryophyta</taxon>
        <taxon>Tracheophyta</taxon>
        <taxon>Spermatophyta</taxon>
        <taxon>Magnoliopsida</taxon>
        <taxon>eudicotyledons</taxon>
        <taxon>Gunneridae</taxon>
        <taxon>Pentapetalae</taxon>
        <taxon>rosids</taxon>
        <taxon>fabids</taxon>
        <taxon>Rosales</taxon>
        <taxon>Moraceae</taxon>
        <taxon>Moreae</taxon>
        <taxon>Morus</taxon>
    </lineage>
</organism>
<feature type="transmembrane region" description="Helical" evidence="1">
    <location>
        <begin position="302"/>
        <end position="320"/>
    </location>
</feature>
<proteinExistence type="predicted"/>